<dbReference type="Proteomes" id="UP000576082">
    <property type="component" value="Unassembled WGS sequence"/>
</dbReference>
<keyword evidence="1" id="KW-0812">Transmembrane</keyword>
<dbReference type="EMBL" id="JABANE010000091">
    <property type="protein sequence ID" value="NME71242.1"/>
    <property type="molecule type" value="Genomic_DNA"/>
</dbReference>
<keyword evidence="1" id="KW-0472">Membrane</keyword>
<reference evidence="2 3" key="1">
    <citation type="submission" date="2020-04" db="EMBL/GenBank/DDBJ databases">
        <title>Flammeovirga sp. SR4, a novel species isolated from seawater.</title>
        <authorList>
            <person name="Wang X."/>
        </authorList>
    </citation>
    <scope>NUCLEOTIDE SEQUENCE [LARGE SCALE GENOMIC DNA]</scope>
    <source>
        <strain evidence="2 3">ATCC 23126</strain>
    </source>
</reference>
<gene>
    <name evidence="2" type="ORF">HHU12_24975</name>
</gene>
<evidence type="ECO:0000256" key="1">
    <source>
        <dbReference type="SAM" id="Phobius"/>
    </source>
</evidence>
<accession>A0A7X9RZ13</accession>
<evidence type="ECO:0000313" key="2">
    <source>
        <dbReference type="EMBL" id="NME71242.1"/>
    </source>
</evidence>
<feature type="transmembrane region" description="Helical" evidence="1">
    <location>
        <begin position="12"/>
        <end position="31"/>
    </location>
</feature>
<dbReference type="AlphaFoldDB" id="A0A7X9RZ13"/>
<protein>
    <submittedName>
        <fullName evidence="2">Uncharacterized protein</fullName>
    </submittedName>
</protein>
<name>A0A7X9RZ13_9BACT</name>
<feature type="transmembrane region" description="Helical" evidence="1">
    <location>
        <begin position="37"/>
        <end position="57"/>
    </location>
</feature>
<keyword evidence="1" id="KW-1133">Transmembrane helix</keyword>
<comment type="caution">
    <text evidence="2">The sequence shown here is derived from an EMBL/GenBank/DDBJ whole genome shotgun (WGS) entry which is preliminary data.</text>
</comment>
<dbReference type="RefSeq" id="WP_169659463.1">
    <property type="nucleotide sequence ID" value="NZ_JABANE010000091.1"/>
</dbReference>
<proteinExistence type="predicted"/>
<sequence length="139" mass="16290">MTSFYIRKEEKLNFIKIFILTLILSLILGIEVLADSYVAYLILSTFIGFIMALISWASQYKYVEKIEFKNENITIYQRHYLKKKIYRSTSNLVKLKKSSAFIDMAVIVPATHKLENFRLNFSEWSELDQIESLLVSGDM</sequence>
<organism evidence="2 3">
    <name type="scientific">Flammeovirga aprica JL-4</name>
    <dbReference type="NCBI Taxonomy" id="694437"/>
    <lineage>
        <taxon>Bacteria</taxon>
        <taxon>Pseudomonadati</taxon>
        <taxon>Bacteroidota</taxon>
        <taxon>Cytophagia</taxon>
        <taxon>Cytophagales</taxon>
        <taxon>Flammeovirgaceae</taxon>
        <taxon>Flammeovirga</taxon>
    </lineage>
</organism>
<evidence type="ECO:0000313" key="3">
    <source>
        <dbReference type="Proteomes" id="UP000576082"/>
    </source>
</evidence>
<keyword evidence="3" id="KW-1185">Reference proteome</keyword>